<comment type="caution">
    <text evidence="1">The sequence shown here is derived from an EMBL/GenBank/DDBJ whole genome shotgun (WGS) entry which is preliminary data.</text>
</comment>
<name>A0ABN8KI57_9HYPH</name>
<proteinExistence type="predicted"/>
<sequence>MRGGLFGYGLDHEITDAYEWLIDHYNEGDQLFGPRLQPGSLYR</sequence>
<protein>
    <submittedName>
        <fullName evidence="1">Uncharacterized protein</fullName>
    </submittedName>
</protein>
<dbReference type="EMBL" id="CAKXZT010000180">
    <property type="protein sequence ID" value="CAH2409339.1"/>
    <property type="molecule type" value="Genomic_DNA"/>
</dbReference>
<evidence type="ECO:0000313" key="2">
    <source>
        <dbReference type="Proteomes" id="UP001153050"/>
    </source>
</evidence>
<dbReference type="Proteomes" id="UP001153050">
    <property type="component" value="Unassembled WGS sequence"/>
</dbReference>
<organism evidence="1 2">
    <name type="scientific">Mesorhizobium escarrei</name>
    <dbReference type="NCBI Taxonomy" id="666018"/>
    <lineage>
        <taxon>Bacteria</taxon>
        <taxon>Pseudomonadati</taxon>
        <taxon>Pseudomonadota</taxon>
        <taxon>Alphaproteobacteria</taxon>
        <taxon>Hyphomicrobiales</taxon>
        <taxon>Phyllobacteriaceae</taxon>
        <taxon>Mesorhizobium</taxon>
    </lineage>
</organism>
<keyword evidence="2" id="KW-1185">Reference proteome</keyword>
<evidence type="ECO:0000313" key="1">
    <source>
        <dbReference type="EMBL" id="CAH2409339.1"/>
    </source>
</evidence>
<reference evidence="1 2" key="1">
    <citation type="submission" date="2022-03" db="EMBL/GenBank/DDBJ databases">
        <authorList>
            <person name="Brunel B."/>
        </authorList>
    </citation>
    <scope>NUCLEOTIDE SEQUENCE [LARGE SCALE GENOMIC DNA]</scope>
    <source>
        <strain evidence="1">STM5069sample</strain>
    </source>
</reference>
<accession>A0ABN8KI57</accession>
<gene>
    <name evidence="1" type="ORF">MES5069_800018</name>
</gene>